<evidence type="ECO:0000256" key="2">
    <source>
        <dbReference type="ARBA" id="ARBA00022692"/>
    </source>
</evidence>
<evidence type="ECO:0008006" key="12">
    <source>
        <dbReference type="Google" id="ProtNLM"/>
    </source>
</evidence>
<evidence type="ECO:0000256" key="4">
    <source>
        <dbReference type="ARBA" id="ARBA00022989"/>
    </source>
</evidence>
<reference evidence="10 11" key="1">
    <citation type="submission" date="2019-06" db="EMBL/GenBank/DDBJ databases">
        <title>A chromosomal-level reference genome of Carpinus fangiana (Coryloideae, Betulaceae).</title>
        <authorList>
            <person name="Yang X."/>
            <person name="Wang Z."/>
            <person name="Zhang L."/>
            <person name="Hao G."/>
            <person name="Liu J."/>
            <person name="Yang Y."/>
        </authorList>
    </citation>
    <scope>NUCLEOTIDE SEQUENCE [LARGE SCALE GENOMIC DNA]</scope>
    <source>
        <strain evidence="10">Cfa_2016G</strain>
        <tissue evidence="10">Leaf</tissue>
    </source>
</reference>
<evidence type="ECO:0000256" key="9">
    <source>
        <dbReference type="SAM" id="Phobius"/>
    </source>
</evidence>
<keyword evidence="7" id="KW-0325">Glycoprotein</keyword>
<evidence type="ECO:0000256" key="8">
    <source>
        <dbReference type="SAM" id="MobiDB-lite"/>
    </source>
</evidence>
<keyword evidence="3" id="KW-0732">Signal</keyword>
<evidence type="ECO:0000256" key="3">
    <source>
        <dbReference type="ARBA" id="ARBA00022729"/>
    </source>
</evidence>
<dbReference type="SUPFAM" id="SSF52058">
    <property type="entry name" value="L domain-like"/>
    <property type="match status" value="1"/>
</dbReference>
<protein>
    <recommendedName>
        <fullName evidence="12">Leucine-rich repeat-containing N-terminal plant-type domain-containing protein</fullName>
    </recommendedName>
</protein>
<evidence type="ECO:0000313" key="11">
    <source>
        <dbReference type="Proteomes" id="UP000327013"/>
    </source>
</evidence>
<keyword evidence="4 9" id="KW-1133">Transmembrane helix</keyword>
<evidence type="ECO:0000256" key="5">
    <source>
        <dbReference type="ARBA" id="ARBA00023136"/>
    </source>
</evidence>
<feature type="transmembrane region" description="Helical" evidence="9">
    <location>
        <begin position="267"/>
        <end position="288"/>
    </location>
</feature>
<evidence type="ECO:0000313" key="10">
    <source>
        <dbReference type="EMBL" id="KAE8099162.1"/>
    </source>
</evidence>
<feature type="compositionally biased region" description="Acidic residues" evidence="8">
    <location>
        <begin position="325"/>
        <end position="346"/>
    </location>
</feature>
<keyword evidence="5 9" id="KW-0472">Membrane</keyword>
<sequence>MFGQSEVLVAPIEEQPYIQHCHVQKTCSVGSVIGLDLTNEAITGGRDNLSSLFNLQNLRKLSLAHNNFNGSQIPSEFEKMTNLNYLNLSNAGFAGQIPVEISCLTRSVSLDLSSVYFSDTTTLKLENSSLNVLIQNLTELVELNLDGVNISAQGNQWCQALSSSLPNLRVLSLSNCYLSGPIDSTLLKLQSLSIICLDNNNLSTPIPEFFANFTNLTSLRLSSSGMRGTFPRKIFQVPTLEILDLSNNRLLHGPLPDFPQNGSLRTLFIVTGLGFGVGAAVVVGPLMFWEKGRRWYDESIDKILLVVLPMMGLSYTGCKNMRAESEEDAEDENTEDYDDDEDETEDEEFRGRVAELYHYAFRNFIKQMSDSSMPEHTQELISQYTETMLLLIRDSDEVLNNLDLESLPSLFYENCFSLNRGCSMNGLPLIICQKQPVALGKMSVVNSIGKIESKR</sequence>
<organism evidence="10 11">
    <name type="scientific">Carpinus fangiana</name>
    <dbReference type="NCBI Taxonomy" id="176857"/>
    <lineage>
        <taxon>Eukaryota</taxon>
        <taxon>Viridiplantae</taxon>
        <taxon>Streptophyta</taxon>
        <taxon>Embryophyta</taxon>
        <taxon>Tracheophyta</taxon>
        <taxon>Spermatophyta</taxon>
        <taxon>Magnoliopsida</taxon>
        <taxon>eudicotyledons</taxon>
        <taxon>Gunneridae</taxon>
        <taxon>Pentapetalae</taxon>
        <taxon>rosids</taxon>
        <taxon>fabids</taxon>
        <taxon>Fagales</taxon>
        <taxon>Betulaceae</taxon>
        <taxon>Carpinus</taxon>
    </lineage>
</organism>
<proteinExistence type="predicted"/>
<name>A0A5N6RI53_9ROSI</name>
<dbReference type="AlphaFoldDB" id="A0A5N6RI53"/>
<evidence type="ECO:0000256" key="1">
    <source>
        <dbReference type="ARBA" id="ARBA00004479"/>
    </source>
</evidence>
<keyword evidence="2 9" id="KW-0812">Transmembrane</keyword>
<dbReference type="InterPro" id="IPR001611">
    <property type="entry name" value="Leu-rich_rpt"/>
</dbReference>
<dbReference type="InterPro" id="IPR032675">
    <property type="entry name" value="LRR_dom_sf"/>
</dbReference>
<dbReference type="PANTHER" id="PTHR48061:SF2">
    <property type="entry name" value="RECEPTOR LIKE PROTEIN 30-LIKE"/>
    <property type="match status" value="1"/>
</dbReference>
<dbReference type="EMBL" id="CM017327">
    <property type="protein sequence ID" value="KAE8099162.1"/>
    <property type="molecule type" value="Genomic_DNA"/>
</dbReference>
<dbReference type="InterPro" id="IPR046956">
    <property type="entry name" value="RLP23-like"/>
</dbReference>
<evidence type="ECO:0000256" key="6">
    <source>
        <dbReference type="ARBA" id="ARBA00023170"/>
    </source>
</evidence>
<dbReference type="Pfam" id="PF00560">
    <property type="entry name" value="LRR_1"/>
    <property type="match status" value="4"/>
</dbReference>
<feature type="region of interest" description="Disordered" evidence="8">
    <location>
        <begin position="322"/>
        <end position="346"/>
    </location>
</feature>
<keyword evidence="6" id="KW-0675">Receptor</keyword>
<dbReference type="OrthoDB" id="1394818at2759"/>
<dbReference type="Proteomes" id="UP000327013">
    <property type="component" value="Chromosome 7"/>
</dbReference>
<keyword evidence="11" id="KW-1185">Reference proteome</keyword>
<dbReference type="PANTHER" id="PTHR48061">
    <property type="entry name" value="LEUCINE-RICH REPEAT RECEPTOR PROTEIN KINASE EMS1-LIKE-RELATED"/>
    <property type="match status" value="1"/>
</dbReference>
<evidence type="ECO:0000256" key="7">
    <source>
        <dbReference type="ARBA" id="ARBA00023180"/>
    </source>
</evidence>
<dbReference type="GO" id="GO:0016020">
    <property type="term" value="C:membrane"/>
    <property type="evidence" value="ECO:0007669"/>
    <property type="project" value="UniProtKB-SubCell"/>
</dbReference>
<dbReference type="Gene3D" id="3.80.10.10">
    <property type="entry name" value="Ribonuclease Inhibitor"/>
    <property type="match status" value="2"/>
</dbReference>
<gene>
    <name evidence="10" type="ORF">FH972_017166</name>
</gene>
<comment type="subcellular location">
    <subcellularLocation>
        <location evidence="1">Membrane</location>
        <topology evidence="1">Single-pass type I membrane protein</topology>
    </subcellularLocation>
</comment>
<accession>A0A5N6RI53</accession>